<dbReference type="GO" id="GO:0003979">
    <property type="term" value="F:UDP-glucose 6-dehydrogenase activity"/>
    <property type="evidence" value="ECO:0007669"/>
    <property type="project" value="UniProtKB-EC"/>
</dbReference>
<evidence type="ECO:0000256" key="7">
    <source>
        <dbReference type="ARBA" id="ARBA00047473"/>
    </source>
</evidence>
<dbReference type="PIRSF" id="PIRSF000124">
    <property type="entry name" value="UDPglc_GDPman_dh"/>
    <property type="match status" value="1"/>
</dbReference>
<evidence type="ECO:0000256" key="5">
    <source>
        <dbReference type="ARBA" id="ARBA00023002"/>
    </source>
</evidence>
<dbReference type="NCBIfam" id="TIGR03026">
    <property type="entry name" value="NDP-sugDHase"/>
    <property type="match status" value="1"/>
</dbReference>
<evidence type="ECO:0000256" key="6">
    <source>
        <dbReference type="ARBA" id="ARBA00023027"/>
    </source>
</evidence>
<dbReference type="AlphaFoldDB" id="A0A1E8E0A4"/>
<feature type="binding site" evidence="9">
    <location>
        <position position="310"/>
    </location>
    <ligand>
        <name>substrate</name>
    </ligand>
</feature>
<dbReference type="Gene3D" id="1.20.5.100">
    <property type="entry name" value="Cytochrome c1, transmembrane anchor, C-terminal"/>
    <property type="match status" value="1"/>
</dbReference>
<evidence type="ECO:0000256" key="2">
    <source>
        <dbReference type="ARBA" id="ARBA00006601"/>
    </source>
</evidence>
<accession>A0A1E8E0A4</accession>
<dbReference type="InterPro" id="IPR036291">
    <property type="entry name" value="NAD(P)-bd_dom_sf"/>
</dbReference>
<dbReference type="InterPro" id="IPR008927">
    <property type="entry name" value="6-PGluconate_DH-like_C_sf"/>
</dbReference>
<dbReference type="PANTHER" id="PTHR43750">
    <property type="entry name" value="UDP-GLUCOSE 6-DEHYDROGENASE TUAD"/>
    <property type="match status" value="1"/>
</dbReference>
<evidence type="ECO:0000256" key="4">
    <source>
        <dbReference type="ARBA" id="ARBA00015132"/>
    </source>
</evidence>
<name>A0A1E8E0A4_9GAMM</name>
<evidence type="ECO:0000259" key="11">
    <source>
        <dbReference type="SMART" id="SM00984"/>
    </source>
</evidence>
<dbReference type="UniPathway" id="UPA00038">
    <property type="reaction ID" value="UER00491"/>
</dbReference>
<dbReference type="InterPro" id="IPR036220">
    <property type="entry name" value="UDP-Glc/GDP-Man_DH_C_sf"/>
</dbReference>
<dbReference type="GO" id="GO:0000271">
    <property type="term" value="P:polysaccharide biosynthetic process"/>
    <property type="evidence" value="ECO:0007669"/>
    <property type="project" value="InterPro"/>
</dbReference>
<sequence>MKVAVFGKTLYAGVMSALLAECGHQVYWCDIFQDAAHPLEQQHLSFQDQALSQLLQQQCSKDFLHYCDFAALPLDVDVYLLSLNPTEEAHALTVLGQLQKRPIIHPKLMINASTLGLNGTQRLQKILPQDDWIYLPDMIQEGNAIQSMTRAQQLTVGCENERAQVKLKELLRPLFPRAQQYLFMPVLDAEFTKLSISGMLATRISYINDLAVVAEKLGIDIEHVRQGMAADSRIGASYMYPGAGFGGENFSHDIQTLASTVSTTGVKSQLLAQVWDINEQQKELLFRKLWNYYQGDLNGKTVAIWGAAFKENTARVQHSPIHVMLPALWAQGVTVKLHDPQALPEIVAQYGQRDDLILCTDQYQAVEGASALCVLTAWKQYWSLDYPTLLQQMLHPLILDGRNIYDPEFVKAQGFAYMGVGR</sequence>
<feature type="binding site" evidence="10">
    <location>
        <position position="86"/>
    </location>
    <ligand>
        <name>NAD(+)</name>
        <dbReference type="ChEBI" id="CHEBI:57540"/>
    </ligand>
</feature>
<dbReference type="GO" id="GO:0051287">
    <property type="term" value="F:NAD binding"/>
    <property type="evidence" value="ECO:0007669"/>
    <property type="project" value="InterPro"/>
</dbReference>
<dbReference type="eggNOG" id="COG1004">
    <property type="taxonomic scope" value="Bacteria"/>
</dbReference>
<dbReference type="SUPFAM" id="SSF51735">
    <property type="entry name" value="NAD(P)-binding Rossmann-fold domains"/>
    <property type="match status" value="1"/>
</dbReference>
<dbReference type="SUPFAM" id="SSF48179">
    <property type="entry name" value="6-phosphogluconate dehydrogenase C-terminal domain-like"/>
    <property type="match status" value="1"/>
</dbReference>
<keyword evidence="5 8" id="KW-0560">Oxidoreductase</keyword>
<evidence type="ECO:0000256" key="8">
    <source>
        <dbReference type="PIRNR" id="PIRNR000124"/>
    </source>
</evidence>
<gene>
    <name evidence="12" type="ORF">BJN41_10710</name>
</gene>
<dbReference type="SUPFAM" id="SSF52413">
    <property type="entry name" value="UDP-glucose/GDP-mannose dehydrogenase C-terminal domain"/>
    <property type="match status" value="1"/>
</dbReference>
<dbReference type="GO" id="GO:0006065">
    <property type="term" value="P:UDP-glucuronate biosynthetic process"/>
    <property type="evidence" value="ECO:0007669"/>
    <property type="project" value="UniProtKB-UniPathway"/>
</dbReference>
<dbReference type="EMBL" id="MKQS01000017">
    <property type="protein sequence ID" value="OFE43095.1"/>
    <property type="molecule type" value="Genomic_DNA"/>
</dbReference>
<feature type="binding site" evidence="10">
    <location>
        <position position="141"/>
    </location>
    <ligand>
        <name>NAD(+)</name>
        <dbReference type="ChEBI" id="CHEBI:57540"/>
    </ligand>
</feature>
<dbReference type="STRING" id="202956.BJN41_10710"/>
<dbReference type="Pfam" id="PF00984">
    <property type="entry name" value="UDPG_MGDP_dh"/>
    <property type="match status" value="1"/>
</dbReference>
<dbReference type="InterPro" id="IPR017476">
    <property type="entry name" value="UDP-Glc/GDP-Man"/>
</dbReference>
<comment type="catalytic activity">
    <reaction evidence="7 8">
        <text>UDP-alpha-D-glucose + 2 NAD(+) + H2O = UDP-alpha-D-glucuronate + 2 NADH + 3 H(+)</text>
        <dbReference type="Rhea" id="RHEA:23596"/>
        <dbReference type="ChEBI" id="CHEBI:15377"/>
        <dbReference type="ChEBI" id="CHEBI:15378"/>
        <dbReference type="ChEBI" id="CHEBI:57540"/>
        <dbReference type="ChEBI" id="CHEBI:57945"/>
        <dbReference type="ChEBI" id="CHEBI:58052"/>
        <dbReference type="ChEBI" id="CHEBI:58885"/>
        <dbReference type="EC" id="1.1.1.22"/>
    </reaction>
</comment>
<dbReference type="InterPro" id="IPR028357">
    <property type="entry name" value="UDPglc_DH_bac"/>
</dbReference>
<feature type="binding site" evidence="10">
    <location>
        <position position="114"/>
    </location>
    <ligand>
        <name>NAD(+)</name>
        <dbReference type="ChEBI" id="CHEBI:57540"/>
    </ligand>
</feature>
<dbReference type="SMART" id="SM00984">
    <property type="entry name" value="UDPG_MGDP_dh_C"/>
    <property type="match status" value="1"/>
</dbReference>
<feature type="binding site" evidence="9">
    <location>
        <position position="193"/>
    </location>
    <ligand>
        <name>substrate</name>
    </ligand>
</feature>
<dbReference type="InterPro" id="IPR001732">
    <property type="entry name" value="UDP-Glc/GDP-Man_DH_N"/>
</dbReference>
<comment type="similarity">
    <text evidence="2 8">Belongs to the UDP-glucose/GDP-mannose dehydrogenase family.</text>
</comment>
<keyword evidence="6 8" id="KW-0520">NAD</keyword>
<comment type="pathway">
    <text evidence="1">Nucleotide-sugar biosynthesis; UDP-alpha-D-glucuronate biosynthesis; UDP-alpha-D-glucuronate from UDP-alpha-D-glucose: step 1/1.</text>
</comment>
<evidence type="ECO:0000256" key="3">
    <source>
        <dbReference type="ARBA" id="ARBA00012954"/>
    </source>
</evidence>
<feature type="domain" description="UDP-glucose/GDP-mannose dehydrogenase C-terminal" evidence="11">
    <location>
        <begin position="303"/>
        <end position="407"/>
    </location>
</feature>
<evidence type="ECO:0000313" key="13">
    <source>
        <dbReference type="Proteomes" id="UP000186931"/>
    </source>
</evidence>
<dbReference type="Pfam" id="PF03720">
    <property type="entry name" value="UDPG_MGDP_dh_C"/>
    <property type="match status" value="1"/>
</dbReference>
<feature type="binding site" evidence="9">
    <location>
        <begin position="238"/>
        <end position="242"/>
    </location>
    <ligand>
        <name>substrate</name>
    </ligand>
</feature>
<dbReference type="Proteomes" id="UP000186931">
    <property type="component" value="Unassembled WGS sequence"/>
</dbReference>
<evidence type="ECO:0000256" key="9">
    <source>
        <dbReference type="PIRSR" id="PIRSR500134-2"/>
    </source>
</evidence>
<dbReference type="InterPro" id="IPR014027">
    <property type="entry name" value="UDP-Glc/GDP-Man_DH_C"/>
</dbReference>
<protein>
    <recommendedName>
        <fullName evidence="4 8">UDP-glucose 6-dehydrogenase</fullName>
        <ecNumber evidence="3 8">1.1.1.22</ecNumber>
    </recommendedName>
</protein>
<evidence type="ECO:0000313" key="12">
    <source>
        <dbReference type="EMBL" id="OFE43095.1"/>
    </source>
</evidence>
<dbReference type="Gene3D" id="3.40.50.720">
    <property type="entry name" value="NAD(P)-binding Rossmann-like Domain"/>
    <property type="match status" value="2"/>
</dbReference>
<evidence type="ECO:0000256" key="10">
    <source>
        <dbReference type="PIRSR" id="PIRSR500134-3"/>
    </source>
</evidence>
<dbReference type="PANTHER" id="PTHR43750:SF3">
    <property type="entry name" value="UDP-GLUCOSE 6-DEHYDROGENASE TUAD"/>
    <property type="match status" value="1"/>
</dbReference>
<dbReference type="PIRSF" id="PIRSF500134">
    <property type="entry name" value="UDPglc_DH_bac"/>
    <property type="match status" value="1"/>
</dbReference>
<dbReference type="RefSeq" id="WP_070154951.1">
    <property type="nucleotide sequence ID" value="NZ_MKQS01000017.1"/>
</dbReference>
<comment type="caution">
    <text evidence="12">The sequence shown here is derived from an EMBL/GenBank/DDBJ whole genome shotgun (WGS) entry which is preliminary data.</text>
</comment>
<reference evidence="12 13" key="1">
    <citation type="submission" date="2016-10" db="EMBL/GenBank/DDBJ databases">
        <title>Genome of airborne Acinetobacter sp. 5-2Ac02 in the hospital environment: Species near to Acinetobacter towneri.</title>
        <authorList>
            <person name="Barbosa B."/>
            <person name="Fernandez-Garcia L."/>
            <person name="Gato E."/>
            <person name="Leao R."/>
            <person name="Albano R."/>
            <person name="Fernandez B."/>
            <person name="Fernandez-Cuenca F."/>
            <person name="Marques E."/>
            <person name="Tomas M."/>
        </authorList>
    </citation>
    <scope>NUCLEOTIDE SEQUENCE [LARGE SCALE GENOMIC DNA]</scope>
    <source>
        <strain evidence="12 13">5-2Ac02</strain>
    </source>
</reference>
<evidence type="ECO:0000256" key="1">
    <source>
        <dbReference type="ARBA" id="ARBA00004701"/>
    </source>
</evidence>
<dbReference type="Pfam" id="PF03721">
    <property type="entry name" value="UDPG_MGDP_dh_N"/>
    <property type="match status" value="1"/>
</dbReference>
<feature type="binding site" evidence="9">
    <location>
        <position position="246"/>
    </location>
    <ligand>
        <name>substrate</name>
    </ligand>
</feature>
<dbReference type="InterPro" id="IPR014026">
    <property type="entry name" value="UDP-Glc/GDP-Man_DH_dimer"/>
</dbReference>
<dbReference type="EC" id="1.1.1.22" evidence="3 8"/>
<feature type="binding site" evidence="10">
    <location>
        <position position="30"/>
    </location>
    <ligand>
        <name>NAD(+)</name>
        <dbReference type="ChEBI" id="CHEBI:57540"/>
    </ligand>
</feature>
<proteinExistence type="inferred from homology"/>
<organism evidence="12 13">
    <name type="scientific">Acinetobacter towneri</name>
    <dbReference type="NCBI Taxonomy" id="202956"/>
    <lineage>
        <taxon>Bacteria</taxon>
        <taxon>Pseudomonadati</taxon>
        <taxon>Pseudomonadota</taxon>
        <taxon>Gammaproteobacteria</taxon>
        <taxon>Moraxellales</taxon>
        <taxon>Moraxellaceae</taxon>
        <taxon>Acinetobacter</taxon>
    </lineage>
</organism>